<dbReference type="InParanoid" id="A0A0D8JRR6"/>
<reference evidence="4" key="2">
    <citation type="journal article" date="2010" name="Genome Res.">
        <title>Population genomic sequencing of Coccidioides fungi reveals recent hybridization and transposon control.</title>
        <authorList>
            <person name="Neafsey D.E."/>
            <person name="Barker B.M."/>
            <person name="Sharpton T.J."/>
            <person name="Stajich J.E."/>
            <person name="Park D.J."/>
            <person name="Whiston E."/>
            <person name="Hung C.-Y."/>
            <person name="McMahan C."/>
            <person name="White J."/>
            <person name="Sykes S."/>
            <person name="Heiman D."/>
            <person name="Young S."/>
            <person name="Zeng Q."/>
            <person name="Abouelleil A."/>
            <person name="Aftuck L."/>
            <person name="Bessette D."/>
            <person name="Brown A."/>
            <person name="FitzGerald M."/>
            <person name="Lui A."/>
            <person name="Macdonald J.P."/>
            <person name="Priest M."/>
            <person name="Orbach M.J."/>
            <person name="Galgiani J.N."/>
            <person name="Kirkland T.N."/>
            <person name="Cole G.T."/>
            <person name="Birren B.W."/>
            <person name="Henn M.R."/>
            <person name="Taylor J.W."/>
            <person name="Rounsley S.D."/>
        </authorList>
    </citation>
    <scope>GENOME REANNOTATION</scope>
    <source>
        <strain evidence="4">RS</strain>
    </source>
</reference>
<reference evidence="4" key="1">
    <citation type="journal article" date="2009" name="Genome Res.">
        <title>Comparative genomic analyses of the human fungal pathogens Coccidioides and their relatives.</title>
        <authorList>
            <person name="Sharpton T.J."/>
            <person name="Stajich J.E."/>
            <person name="Rounsley S.D."/>
            <person name="Gardner M.J."/>
            <person name="Wortman J.R."/>
            <person name="Jordar V.S."/>
            <person name="Maiti R."/>
            <person name="Kodira C.D."/>
            <person name="Neafsey D.E."/>
            <person name="Zeng Q."/>
            <person name="Hung C.-Y."/>
            <person name="McMahan C."/>
            <person name="Muszewska A."/>
            <person name="Grynberg M."/>
            <person name="Mandel M.A."/>
            <person name="Kellner E.M."/>
            <person name="Barker B.M."/>
            <person name="Galgiani J.N."/>
            <person name="Orbach M.J."/>
            <person name="Kirkland T.N."/>
            <person name="Cole G.T."/>
            <person name="Henn M.R."/>
            <person name="Birren B.W."/>
            <person name="Taylor J.W."/>
        </authorList>
    </citation>
    <scope>NUCLEOTIDE SEQUENCE [LARGE SCALE GENOMIC DNA]</scope>
    <source>
        <strain evidence="4">RS</strain>
    </source>
</reference>
<keyword evidence="1" id="KW-0833">Ubl conjugation pathway</keyword>
<sequence>MIRRKPTVITVTSEDILAFEEARLRQQEQQQEQQNVAKNSENKSGAVDPNDELKPLPGDKARIIRSRDERIGVSRRG</sequence>
<dbReference type="VEuPathDB" id="FungiDB:CIMG_10902"/>
<dbReference type="EMBL" id="GG704911">
    <property type="protein sequence ID" value="KJF60045.1"/>
    <property type="molecule type" value="Genomic_DNA"/>
</dbReference>
<dbReference type="InterPro" id="IPR018860">
    <property type="entry name" value="APC_suCDC26"/>
</dbReference>
<dbReference type="Pfam" id="PF10471">
    <property type="entry name" value="ANAPC_CDC26"/>
    <property type="match status" value="1"/>
</dbReference>
<evidence type="ECO:0000256" key="1">
    <source>
        <dbReference type="ARBA" id="ARBA00022786"/>
    </source>
</evidence>
<proteinExistence type="predicted"/>
<dbReference type="RefSeq" id="XP_012214364.1">
    <property type="nucleotide sequence ID" value="XM_012358941.1"/>
</dbReference>
<dbReference type="GO" id="GO:0031145">
    <property type="term" value="P:anaphase-promoting complex-dependent catabolic process"/>
    <property type="evidence" value="ECO:0007669"/>
    <property type="project" value="InterPro"/>
</dbReference>
<dbReference type="GeneID" id="24163479"/>
<name>A0A0D8JRR6_COCIM</name>
<protein>
    <submittedName>
        <fullName evidence="3">Uncharacterized protein</fullName>
    </submittedName>
</protein>
<dbReference type="GO" id="GO:0005680">
    <property type="term" value="C:anaphase-promoting complex"/>
    <property type="evidence" value="ECO:0007669"/>
    <property type="project" value="InterPro"/>
</dbReference>
<evidence type="ECO:0000256" key="2">
    <source>
        <dbReference type="SAM" id="MobiDB-lite"/>
    </source>
</evidence>
<feature type="compositionally biased region" description="Basic and acidic residues" evidence="2">
    <location>
        <begin position="51"/>
        <end position="77"/>
    </location>
</feature>
<keyword evidence="4" id="KW-1185">Reference proteome</keyword>
<organism evidence="3 4">
    <name type="scientific">Coccidioides immitis (strain RS)</name>
    <name type="common">Valley fever fungus</name>
    <dbReference type="NCBI Taxonomy" id="246410"/>
    <lineage>
        <taxon>Eukaryota</taxon>
        <taxon>Fungi</taxon>
        <taxon>Dikarya</taxon>
        <taxon>Ascomycota</taxon>
        <taxon>Pezizomycotina</taxon>
        <taxon>Eurotiomycetes</taxon>
        <taxon>Eurotiomycetidae</taxon>
        <taxon>Onygenales</taxon>
        <taxon>Onygenaceae</taxon>
        <taxon>Coccidioides</taxon>
    </lineage>
</organism>
<dbReference type="Proteomes" id="UP000001261">
    <property type="component" value="Unassembled WGS sequence"/>
</dbReference>
<accession>A0A0D8JRR6</accession>
<evidence type="ECO:0000313" key="4">
    <source>
        <dbReference type="Proteomes" id="UP000001261"/>
    </source>
</evidence>
<feature type="region of interest" description="Disordered" evidence="2">
    <location>
        <begin position="25"/>
        <end position="77"/>
    </location>
</feature>
<evidence type="ECO:0000313" key="3">
    <source>
        <dbReference type="EMBL" id="KJF60045.1"/>
    </source>
</evidence>
<gene>
    <name evidence="3" type="ORF">CIMG_10902</name>
</gene>
<dbReference type="KEGG" id="cim:CIMG_10902"/>
<dbReference type="AlphaFoldDB" id="A0A0D8JRR6"/>
<dbReference type="OMA" id="REERIMG"/>
<dbReference type="OrthoDB" id="5302254at2759"/>